<keyword evidence="7" id="KW-0653">Protein transport</keyword>
<sequence length="471" mass="53951">MKKALNTIVLTFFFFSSFAQTPSEEIDPIQKFIEATVQIPFMAQVDNVQGQVEILISMDDNNLPVKYEIVKGLRFDCDAEALRVAKLINVRNLEAKLKNGNKVSLSIPFFTIEKVIYDEGTVFMLFDSEKKRTFDESNFKYSASYFVDLLTGIINSGITYHVLQETNAKYVDYATLSIDTTERSTLSICENEADDMKVYTKSALNNSNFPLFFISWFENGQLRDREANNKTYYYYPNGRIRKLIEKDTTKSIEKEITFTKEFEWHANGQLFAVIERKVSKELNEEKYISVWDTLGNQVVKNGNGICSLYLYKLKDAIKVDGQIKEGLKEGQWIGKTMDNKTAYIEYYEKNNLVKGIAYIEKDSVVYETIEEMADFKGGLKKFADFLQKNLNYPKQARQESIEGKVYVQFTVCTDGTLCDYKVVKGIGGGCDEESVRVLHKSSGKWIAGKQRGKAVRSRFTIPISYKLTGSR</sequence>
<dbReference type="PANTHER" id="PTHR33446">
    <property type="entry name" value="PROTEIN TONB-RELATED"/>
    <property type="match status" value="1"/>
</dbReference>
<organism evidence="12 13">
    <name type="scientific">Arcicella gelida</name>
    <dbReference type="NCBI Taxonomy" id="2984195"/>
    <lineage>
        <taxon>Bacteria</taxon>
        <taxon>Pseudomonadati</taxon>
        <taxon>Bacteroidota</taxon>
        <taxon>Cytophagia</taxon>
        <taxon>Cytophagales</taxon>
        <taxon>Flectobacillaceae</taxon>
        <taxon>Arcicella</taxon>
    </lineage>
</organism>
<keyword evidence="9" id="KW-0472">Membrane</keyword>
<evidence type="ECO:0000256" key="3">
    <source>
        <dbReference type="ARBA" id="ARBA00022448"/>
    </source>
</evidence>
<gene>
    <name evidence="12" type="ORF">VB776_16860</name>
</gene>
<keyword evidence="3" id="KW-0813">Transport</keyword>
<keyword evidence="8" id="KW-1133">Transmembrane helix</keyword>
<dbReference type="InterPro" id="IPR037682">
    <property type="entry name" value="TonB_C"/>
</dbReference>
<evidence type="ECO:0000313" key="13">
    <source>
        <dbReference type="Proteomes" id="UP001303899"/>
    </source>
</evidence>
<dbReference type="PANTHER" id="PTHR33446:SF2">
    <property type="entry name" value="PROTEIN TONB"/>
    <property type="match status" value="1"/>
</dbReference>
<dbReference type="Proteomes" id="UP001303899">
    <property type="component" value="Unassembled WGS sequence"/>
</dbReference>
<keyword evidence="5" id="KW-0997">Cell inner membrane</keyword>
<keyword evidence="10" id="KW-0732">Signal</keyword>
<evidence type="ECO:0000256" key="9">
    <source>
        <dbReference type="ARBA" id="ARBA00023136"/>
    </source>
</evidence>
<evidence type="ECO:0000256" key="10">
    <source>
        <dbReference type="SAM" id="SignalP"/>
    </source>
</evidence>
<dbReference type="PROSITE" id="PS52015">
    <property type="entry name" value="TONB_CTD"/>
    <property type="match status" value="1"/>
</dbReference>
<dbReference type="InterPro" id="IPR051045">
    <property type="entry name" value="TonB-dependent_transducer"/>
</dbReference>
<comment type="subcellular location">
    <subcellularLocation>
        <location evidence="1">Cell inner membrane</location>
        <topology evidence="1">Single-pass membrane protein</topology>
        <orientation evidence="1">Periplasmic side</orientation>
    </subcellularLocation>
</comment>
<evidence type="ECO:0000256" key="8">
    <source>
        <dbReference type="ARBA" id="ARBA00022989"/>
    </source>
</evidence>
<evidence type="ECO:0000256" key="6">
    <source>
        <dbReference type="ARBA" id="ARBA00022692"/>
    </source>
</evidence>
<dbReference type="Pfam" id="PF03544">
    <property type="entry name" value="TonB_C"/>
    <property type="match status" value="1"/>
</dbReference>
<protein>
    <submittedName>
        <fullName evidence="12">Energy transducer TonB</fullName>
    </submittedName>
</protein>
<reference evidence="12 13" key="1">
    <citation type="submission" date="2023-12" db="EMBL/GenBank/DDBJ databases">
        <title>Novel species of the genus Arcicella isolated from rivers.</title>
        <authorList>
            <person name="Lu H."/>
        </authorList>
    </citation>
    <scope>NUCLEOTIDE SEQUENCE [LARGE SCALE GENOMIC DNA]</scope>
    <source>
        <strain evidence="12 13">DC2W</strain>
    </source>
</reference>
<dbReference type="RefSeq" id="WP_323698039.1">
    <property type="nucleotide sequence ID" value="NZ_JAYGIL010000022.1"/>
</dbReference>
<evidence type="ECO:0000313" key="12">
    <source>
        <dbReference type="EMBL" id="MEA5404606.1"/>
    </source>
</evidence>
<evidence type="ECO:0000256" key="2">
    <source>
        <dbReference type="ARBA" id="ARBA00006555"/>
    </source>
</evidence>
<dbReference type="EMBL" id="JAYGIL010000022">
    <property type="protein sequence ID" value="MEA5404606.1"/>
    <property type="molecule type" value="Genomic_DNA"/>
</dbReference>
<proteinExistence type="inferred from homology"/>
<dbReference type="Gene3D" id="3.30.1150.10">
    <property type="match status" value="1"/>
</dbReference>
<feature type="signal peptide" evidence="10">
    <location>
        <begin position="1"/>
        <end position="19"/>
    </location>
</feature>
<evidence type="ECO:0000256" key="7">
    <source>
        <dbReference type="ARBA" id="ARBA00022927"/>
    </source>
</evidence>
<evidence type="ECO:0000259" key="11">
    <source>
        <dbReference type="PROSITE" id="PS52015"/>
    </source>
</evidence>
<dbReference type="NCBIfam" id="TIGR01352">
    <property type="entry name" value="tonB_Cterm"/>
    <property type="match status" value="1"/>
</dbReference>
<feature type="domain" description="TonB C-terminal" evidence="11">
    <location>
        <begin position="377"/>
        <end position="471"/>
    </location>
</feature>
<feature type="chain" id="PRO_5046275657" evidence="10">
    <location>
        <begin position="20"/>
        <end position="471"/>
    </location>
</feature>
<evidence type="ECO:0000256" key="1">
    <source>
        <dbReference type="ARBA" id="ARBA00004383"/>
    </source>
</evidence>
<dbReference type="InterPro" id="IPR006260">
    <property type="entry name" value="TonB/TolA_C"/>
</dbReference>
<keyword evidence="4" id="KW-1003">Cell membrane</keyword>
<name>A0ABU5S8C2_9BACT</name>
<accession>A0ABU5S8C2</accession>
<comment type="similarity">
    <text evidence="2">Belongs to the TonB family.</text>
</comment>
<evidence type="ECO:0000256" key="5">
    <source>
        <dbReference type="ARBA" id="ARBA00022519"/>
    </source>
</evidence>
<keyword evidence="13" id="KW-1185">Reference proteome</keyword>
<dbReference type="SUPFAM" id="SSF74653">
    <property type="entry name" value="TolA/TonB C-terminal domain"/>
    <property type="match status" value="1"/>
</dbReference>
<evidence type="ECO:0000256" key="4">
    <source>
        <dbReference type="ARBA" id="ARBA00022475"/>
    </source>
</evidence>
<comment type="caution">
    <text evidence="12">The sequence shown here is derived from an EMBL/GenBank/DDBJ whole genome shotgun (WGS) entry which is preliminary data.</text>
</comment>
<keyword evidence="6" id="KW-0812">Transmembrane</keyword>